<evidence type="ECO:0000256" key="6">
    <source>
        <dbReference type="ARBA" id="ARBA00023014"/>
    </source>
</evidence>
<name>A0ABP4ILY9_9PSEU</name>
<dbReference type="InterPro" id="IPR017896">
    <property type="entry name" value="4Fe4S_Fe-S-bd"/>
</dbReference>
<keyword evidence="5" id="KW-0408">Iron</keyword>
<protein>
    <recommendedName>
        <fullName evidence="8">4Fe-4S ferredoxin-type domain-containing protein</fullName>
    </recommendedName>
</protein>
<evidence type="ECO:0000256" key="2">
    <source>
        <dbReference type="ARBA" id="ARBA00022448"/>
    </source>
</evidence>
<reference evidence="10" key="1">
    <citation type="journal article" date="2019" name="Int. J. Syst. Evol. Microbiol.">
        <title>The Global Catalogue of Microorganisms (GCM) 10K type strain sequencing project: providing services to taxonomists for standard genome sequencing and annotation.</title>
        <authorList>
            <consortium name="The Broad Institute Genomics Platform"/>
            <consortium name="The Broad Institute Genome Sequencing Center for Infectious Disease"/>
            <person name="Wu L."/>
            <person name="Ma J."/>
        </authorList>
    </citation>
    <scope>NUCLEOTIDE SEQUENCE [LARGE SCALE GENOMIC DNA]</scope>
    <source>
        <strain evidence="10">JCM 11896</strain>
    </source>
</reference>
<keyword evidence="7" id="KW-0003">3Fe-4S</keyword>
<dbReference type="PROSITE" id="PS51379">
    <property type="entry name" value="4FE4S_FER_2"/>
    <property type="match status" value="1"/>
</dbReference>
<dbReference type="Pfam" id="PF13370">
    <property type="entry name" value="Fer4_13"/>
    <property type="match status" value="1"/>
</dbReference>
<keyword evidence="2" id="KW-0813">Transport</keyword>
<evidence type="ECO:0000256" key="3">
    <source>
        <dbReference type="ARBA" id="ARBA00022723"/>
    </source>
</evidence>
<organism evidence="9 10">
    <name type="scientific">Pseudonocardia kongjuensis</name>
    <dbReference type="NCBI Taxonomy" id="102227"/>
    <lineage>
        <taxon>Bacteria</taxon>
        <taxon>Bacillati</taxon>
        <taxon>Actinomycetota</taxon>
        <taxon>Actinomycetes</taxon>
        <taxon>Pseudonocardiales</taxon>
        <taxon>Pseudonocardiaceae</taxon>
        <taxon>Pseudonocardia</taxon>
    </lineage>
</organism>
<dbReference type="Gene3D" id="3.30.70.20">
    <property type="match status" value="1"/>
</dbReference>
<dbReference type="EMBL" id="BAAAJK010000011">
    <property type="protein sequence ID" value="GAA1390793.1"/>
    <property type="molecule type" value="Genomic_DNA"/>
</dbReference>
<evidence type="ECO:0000313" key="10">
    <source>
        <dbReference type="Proteomes" id="UP001501414"/>
    </source>
</evidence>
<keyword evidence="6" id="KW-0411">Iron-sulfur</keyword>
<sequence length="70" mass="7261">MIPVVHPEFCAGSGACARAAPTVFGLDDRGWVELLDSHPGPERAAALLEARDACPLAAIEVLDEHGDPVG</sequence>
<keyword evidence="3" id="KW-0479">Metal-binding</keyword>
<evidence type="ECO:0000259" key="8">
    <source>
        <dbReference type="PROSITE" id="PS51379"/>
    </source>
</evidence>
<evidence type="ECO:0000256" key="5">
    <source>
        <dbReference type="ARBA" id="ARBA00023004"/>
    </source>
</evidence>
<dbReference type="PANTHER" id="PTHR36923:SF3">
    <property type="entry name" value="FERREDOXIN"/>
    <property type="match status" value="1"/>
</dbReference>
<dbReference type="Proteomes" id="UP001501414">
    <property type="component" value="Unassembled WGS sequence"/>
</dbReference>
<gene>
    <name evidence="9" type="ORF">GCM10009613_32110</name>
</gene>
<keyword evidence="10" id="KW-1185">Reference proteome</keyword>
<comment type="cofactor">
    <cofactor evidence="1">
        <name>[3Fe-4S] cluster</name>
        <dbReference type="ChEBI" id="CHEBI:21137"/>
    </cofactor>
</comment>
<dbReference type="PANTHER" id="PTHR36923">
    <property type="entry name" value="FERREDOXIN"/>
    <property type="match status" value="1"/>
</dbReference>
<evidence type="ECO:0000256" key="7">
    <source>
        <dbReference type="ARBA" id="ARBA00023291"/>
    </source>
</evidence>
<accession>A0ABP4ILY9</accession>
<dbReference type="InterPro" id="IPR051269">
    <property type="entry name" value="Fe-S_cluster_ET"/>
</dbReference>
<feature type="domain" description="4Fe-4S ferredoxin-type" evidence="8">
    <location>
        <begin position="1"/>
        <end position="29"/>
    </location>
</feature>
<evidence type="ECO:0000313" key="9">
    <source>
        <dbReference type="EMBL" id="GAA1390793.1"/>
    </source>
</evidence>
<proteinExistence type="predicted"/>
<dbReference type="SUPFAM" id="SSF54862">
    <property type="entry name" value="4Fe-4S ferredoxins"/>
    <property type="match status" value="1"/>
</dbReference>
<comment type="caution">
    <text evidence="9">The sequence shown here is derived from an EMBL/GenBank/DDBJ whole genome shotgun (WGS) entry which is preliminary data.</text>
</comment>
<evidence type="ECO:0000256" key="4">
    <source>
        <dbReference type="ARBA" id="ARBA00022982"/>
    </source>
</evidence>
<evidence type="ECO:0000256" key="1">
    <source>
        <dbReference type="ARBA" id="ARBA00001927"/>
    </source>
</evidence>
<dbReference type="RefSeq" id="WP_344023146.1">
    <property type="nucleotide sequence ID" value="NZ_BAAAJK010000011.1"/>
</dbReference>
<keyword evidence="4" id="KW-0249">Electron transport</keyword>